<dbReference type="InterPro" id="IPR013083">
    <property type="entry name" value="Znf_RING/FYVE/PHD"/>
</dbReference>
<dbReference type="PROSITE" id="PS50089">
    <property type="entry name" value="ZF_RING_2"/>
    <property type="match status" value="1"/>
</dbReference>
<protein>
    <submittedName>
        <fullName evidence="6">RING-type domain-containing protein</fullName>
    </submittedName>
</protein>
<dbReference type="GO" id="GO:0016567">
    <property type="term" value="P:protein ubiquitination"/>
    <property type="evidence" value="ECO:0007669"/>
    <property type="project" value="TreeGrafter"/>
</dbReference>
<dbReference type="STRING" id="37001.A0A1A9WAL8"/>
<evidence type="ECO:0000256" key="4">
    <source>
        <dbReference type="SAM" id="MobiDB-lite"/>
    </source>
</evidence>
<dbReference type="EnsemblMetazoa" id="GBRI012316-RA">
    <property type="protein sequence ID" value="GBRI012316-PA"/>
    <property type="gene ID" value="GBRI012316"/>
</dbReference>
<dbReference type="Gene3D" id="3.30.40.10">
    <property type="entry name" value="Zinc/RING finger domain, C3HC4 (zinc finger)"/>
    <property type="match status" value="1"/>
</dbReference>
<feature type="region of interest" description="Disordered" evidence="4">
    <location>
        <begin position="1"/>
        <end position="24"/>
    </location>
</feature>
<evidence type="ECO:0000256" key="2">
    <source>
        <dbReference type="ARBA" id="ARBA00022833"/>
    </source>
</evidence>
<accession>A0A1A9WAL8</accession>
<keyword evidence="1 3" id="KW-0479">Metal-binding</keyword>
<sequence length="267" mass="30988">MCSPNNSNENNSNNSRTRRRTDDESLRRALRIVVYNIPLNYVPTSDFRGWDNLNSITASRSRNSQVNSDLNNHHIEGNNIANNSAVNRRNSSLSDINANRYSGNRSGNEFFMNSQRRGEQLRFRRFLQQRRPQRRQLTPHQLLTGSRQRGNVNRSTLEFNSSNPQRLLLVLQIEFRIPVLREIENRELSSGLTRDEINLLPSYTCDQNTHLNECSACVVCLCDFTLQQVLRVLPCGHIFHAQCVDRWLEMRRTCPICRTLCSRGPEL</sequence>
<proteinExistence type="predicted"/>
<dbReference type="PANTHER" id="PTHR46171:SF3">
    <property type="entry name" value="GH10160P"/>
    <property type="match status" value="1"/>
</dbReference>
<name>A0A1A9WAL8_9MUSC</name>
<dbReference type="Proteomes" id="UP000091820">
    <property type="component" value="Unassembled WGS sequence"/>
</dbReference>
<evidence type="ECO:0000259" key="5">
    <source>
        <dbReference type="PROSITE" id="PS50089"/>
    </source>
</evidence>
<organism evidence="6 7">
    <name type="scientific">Glossina brevipalpis</name>
    <dbReference type="NCBI Taxonomy" id="37001"/>
    <lineage>
        <taxon>Eukaryota</taxon>
        <taxon>Metazoa</taxon>
        <taxon>Ecdysozoa</taxon>
        <taxon>Arthropoda</taxon>
        <taxon>Hexapoda</taxon>
        <taxon>Insecta</taxon>
        <taxon>Pterygota</taxon>
        <taxon>Neoptera</taxon>
        <taxon>Endopterygota</taxon>
        <taxon>Diptera</taxon>
        <taxon>Brachycera</taxon>
        <taxon>Muscomorpha</taxon>
        <taxon>Hippoboscoidea</taxon>
        <taxon>Glossinidae</taxon>
        <taxon>Glossina</taxon>
    </lineage>
</organism>
<reference evidence="7" key="1">
    <citation type="submission" date="2014-03" db="EMBL/GenBank/DDBJ databases">
        <authorList>
            <person name="Aksoy S."/>
            <person name="Warren W."/>
            <person name="Wilson R.K."/>
        </authorList>
    </citation>
    <scope>NUCLEOTIDE SEQUENCE [LARGE SCALE GENOMIC DNA]</scope>
    <source>
        <strain evidence="7">IAEA</strain>
    </source>
</reference>
<evidence type="ECO:0000256" key="3">
    <source>
        <dbReference type="PROSITE-ProRule" id="PRU00175"/>
    </source>
</evidence>
<feature type="region of interest" description="Disordered" evidence="4">
    <location>
        <begin position="130"/>
        <end position="149"/>
    </location>
</feature>
<dbReference type="AlphaFoldDB" id="A0A1A9WAL8"/>
<keyword evidence="7" id="KW-1185">Reference proteome</keyword>
<dbReference type="PANTHER" id="PTHR46171">
    <property type="entry name" value="GH10160P"/>
    <property type="match status" value="1"/>
</dbReference>
<dbReference type="VEuPathDB" id="VectorBase:GBRI012316"/>
<keyword evidence="1 3" id="KW-0863">Zinc-finger</keyword>
<feature type="compositionally biased region" description="Low complexity" evidence="4">
    <location>
        <begin position="1"/>
        <end position="15"/>
    </location>
</feature>
<evidence type="ECO:0000256" key="1">
    <source>
        <dbReference type="ARBA" id="ARBA00022771"/>
    </source>
</evidence>
<dbReference type="SMART" id="SM00184">
    <property type="entry name" value="RING"/>
    <property type="match status" value="1"/>
</dbReference>
<reference evidence="6" key="2">
    <citation type="submission" date="2020-05" db="UniProtKB">
        <authorList>
            <consortium name="EnsemblMetazoa"/>
        </authorList>
    </citation>
    <scope>IDENTIFICATION</scope>
    <source>
        <strain evidence="6">IAEA</strain>
    </source>
</reference>
<dbReference type="GO" id="GO:0061630">
    <property type="term" value="F:ubiquitin protein ligase activity"/>
    <property type="evidence" value="ECO:0007669"/>
    <property type="project" value="TreeGrafter"/>
</dbReference>
<dbReference type="SUPFAM" id="SSF57850">
    <property type="entry name" value="RING/U-box"/>
    <property type="match status" value="1"/>
</dbReference>
<keyword evidence="2" id="KW-0862">Zinc</keyword>
<evidence type="ECO:0000313" key="7">
    <source>
        <dbReference type="Proteomes" id="UP000091820"/>
    </source>
</evidence>
<evidence type="ECO:0000313" key="6">
    <source>
        <dbReference type="EnsemblMetazoa" id="GBRI012316-PA"/>
    </source>
</evidence>
<feature type="domain" description="RING-type" evidence="5">
    <location>
        <begin position="217"/>
        <end position="258"/>
    </location>
</feature>
<dbReference type="InterPro" id="IPR001841">
    <property type="entry name" value="Znf_RING"/>
</dbReference>
<dbReference type="GO" id="GO:0008270">
    <property type="term" value="F:zinc ion binding"/>
    <property type="evidence" value="ECO:0007669"/>
    <property type="project" value="UniProtKB-KW"/>
</dbReference>
<dbReference type="Pfam" id="PF13639">
    <property type="entry name" value="zf-RING_2"/>
    <property type="match status" value="1"/>
</dbReference>